<protein>
    <submittedName>
        <fullName evidence="1">Uncharacterized protein</fullName>
    </submittedName>
</protein>
<dbReference type="Proteomes" id="UP000015106">
    <property type="component" value="Chromosome 6"/>
</dbReference>
<name>A0A8R7USC0_TRIUA</name>
<evidence type="ECO:0000313" key="1">
    <source>
        <dbReference type="EnsemblPlants" id="TuG1812G0600001305.01.T03.cds269877"/>
    </source>
</evidence>
<dbReference type="EnsemblPlants" id="TuG1812G0600001305.01.T03">
    <property type="protein sequence ID" value="TuG1812G0600001305.01.T03.cds269877"/>
    <property type="gene ID" value="TuG1812G0600001305.01"/>
</dbReference>
<reference evidence="1" key="2">
    <citation type="submission" date="2018-03" db="EMBL/GenBank/DDBJ databases">
        <title>The Triticum urartu genome reveals the dynamic nature of wheat genome evolution.</title>
        <authorList>
            <person name="Ling H."/>
            <person name="Ma B."/>
            <person name="Shi X."/>
            <person name="Liu H."/>
            <person name="Dong L."/>
            <person name="Sun H."/>
            <person name="Cao Y."/>
            <person name="Gao Q."/>
            <person name="Zheng S."/>
            <person name="Li Y."/>
            <person name="Yu Y."/>
            <person name="Du H."/>
            <person name="Qi M."/>
            <person name="Li Y."/>
            <person name="Yu H."/>
            <person name="Cui Y."/>
            <person name="Wang N."/>
            <person name="Chen C."/>
            <person name="Wu H."/>
            <person name="Zhao Y."/>
            <person name="Zhang J."/>
            <person name="Li Y."/>
            <person name="Zhou W."/>
            <person name="Zhang B."/>
            <person name="Hu W."/>
            <person name="Eijk M."/>
            <person name="Tang J."/>
            <person name="Witsenboer H."/>
            <person name="Zhao S."/>
            <person name="Li Z."/>
            <person name="Zhang A."/>
            <person name="Wang D."/>
            <person name="Liang C."/>
        </authorList>
    </citation>
    <scope>NUCLEOTIDE SEQUENCE [LARGE SCALE GENOMIC DNA]</scope>
    <source>
        <strain evidence="1">cv. G1812</strain>
    </source>
</reference>
<organism evidence="1 2">
    <name type="scientific">Triticum urartu</name>
    <name type="common">Red wild einkorn</name>
    <name type="synonym">Crithodium urartu</name>
    <dbReference type="NCBI Taxonomy" id="4572"/>
    <lineage>
        <taxon>Eukaryota</taxon>
        <taxon>Viridiplantae</taxon>
        <taxon>Streptophyta</taxon>
        <taxon>Embryophyta</taxon>
        <taxon>Tracheophyta</taxon>
        <taxon>Spermatophyta</taxon>
        <taxon>Magnoliopsida</taxon>
        <taxon>Liliopsida</taxon>
        <taxon>Poales</taxon>
        <taxon>Poaceae</taxon>
        <taxon>BOP clade</taxon>
        <taxon>Pooideae</taxon>
        <taxon>Triticodae</taxon>
        <taxon>Triticeae</taxon>
        <taxon>Triticinae</taxon>
        <taxon>Triticum</taxon>
    </lineage>
</organism>
<reference evidence="1" key="3">
    <citation type="submission" date="2022-06" db="UniProtKB">
        <authorList>
            <consortium name="EnsemblPlants"/>
        </authorList>
    </citation>
    <scope>IDENTIFICATION</scope>
</reference>
<evidence type="ECO:0000313" key="2">
    <source>
        <dbReference type="Proteomes" id="UP000015106"/>
    </source>
</evidence>
<reference evidence="2" key="1">
    <citation type="journal article" date="2013" name="Nature">
        <title>Draft genome of the wheat A-genome progenitor Triticum urartu.</title>
        <authorList>
            <person name="Ling H.Q."/>
            <person name="Zhao S."/>
            <person name="Liu D."/>
            <person name="Wang J."/>
            <person name="Sun H."/>
            <person name="Zhang C."/>
            <person name="Fan H."/>
            <person name="Li D."/>
            <person name="Dong L."/>
            <person name="Tao Y."/>
            <person name="Gao C."/>
            <person name="Wu H."/>
            <person name="Li Y."/>
            <person name="Cui Y."/>
            <person name="Guo X."/>
            <person name="Zheng S."/>
            <person name="Wang B."/>
            <person name="Yu K."/>
            <person name="Liang Q."/>
            <person name="Yang W."/>
            <person name="Lou X."/>
            <person name="Chen J."/>
            <person name="Feng M."/>
            <person name="Jian J."/>
            <person name="Zhang X."/>
            <person name="Luo G."/>
            <person name="Jiang Y."/>
            <person name="Liu J."/>
            <person name="Wang Z."/>
            <person name="Sha Y."/>
            <person name="Zhang B."/>
            <person name="Wu H."/>
            <person name="Tang D."/>
            <person name="Shen Q."/>
            <person name="Xue P."/>
            <person name="Zou S."/>
            <person name="Wang X."/>
            <person name="Liu X."/>
            <person name="Wang F."/>
            <person name="Yang Y."/>
            <person name="An X."/>
            <person name="Dong Z."/>
            <person name="Zhang K."/>
            <person name="Zhang X."/>
            <person name="Luo M.C."/>
            <person name="Dvorak J."/>
            <person name="Tong Y."/>
            <person name="Wang J."/>
            <person name="Yang H."/>
            <person name="Li Z."/>
            <person name="Wang D."/>
            <person name="Zhang A."/>
            <person name="Wang J."/>
        </authorList>
    </citation>
    <scope>NUCLEOTIDE SEQUENCE</scope>
    <source>
        <strain evidence="2">cv. G1812</strain>
    </source>
</reference>
<dbReference type="Gramene" id="TuG1812G0600001305.01.T03">
    <property type="protein sequence ID" value="TuG1812G0600001305.01.T03.cds269877"/>
    <property type="gene ID" value="TuG1812G0600001305.01"/>
</dbReference>
<sequence>MPAFCAQRRPPWQQRAQAVRRNADPGVFSWTATVAVEKPDQLVEEASEEL</sequence>
<proteinExistence type="predicted"/>
<keyword evidence="2" id="KW-1185">Reference proteome</keyword>
<accession>A0A8R7USC0</accession>
<dbReference type="AlphaFoldDB" id="A0A8R7USC0"/>